<evidence type="ECO:0000259" key="8">
    <source>
        <dbReference type="PROSITE" id="PS01124"/>
    </source>
</evidence>
<feature type="modified residue" description="4-aspartylphosphate" evidence="6">
    <location>
        <position position="1285"/>
    </location>
</feature>
<reference evidence="11 12" key="1">
    <citation type="submission" date="2019-02" db="EMBL/GenBank/DDBJ databases">
        <title>Pedobacter sp. RP-3-8 sp. nov., isolated from Arctic soil.</title>
        <authorList>
            <person name="Dahal R.H."/>
        </authorList>
    </citation>
    <scope>NUCLEOTIDE SEQUENCE [LARGE SCALE GENOMIC DNA]</scope>
    <source>
        <strain evidence="11 12">RP-3-8</strain>
    </source>
</reference>
<evidence type="ECO:0000259" key="9">
    <source>
        <dbReference type="PROSITE" id="PS50109"/>
    </source>
</evidence>
<organism evidence="11 12">
    <name type="scientific">Pedobacter hiemivivus</name>
    <dbReference type="NCBI Taxonomy" id="2530454"/>
    <lineage>
        <taxon>Bacteria</taxon>
        <taxon>Pseudomonadati</taxon>
        <taxon>Bacteroidota</taxon>
        <taxon>Sphingobacteriia</taxon>
        <taxon>Sphingobacteriales</taxon>
        <taxon>Sphingobacteriaceae</taxon>
        <taxon>Pedobacter</taxon>
    </lineage>
</organism>
<dbReference type="Pfam" id="PF12833">
    <property type="entry name" value="HTH_18"/>
    <property type="match status" value="1"/>
</dbReference>
<feature type="transmembrane region" description="Helical" evidence="7">
    <location>
        <begin position="35"/>
        <end position="56"/>
    </location>
</feature>
<evidence type="ECO:0000256" key="7">
    <source>
        <dbReference type="SAM" id="Phobius"/>
    </source>
</evidence>
<keyword evidence="4" id="KW-0805">Transcription regulation</keyword>
<dbReference type="PRINTS" id="PR00344">
    <property type="entry name" value="BCTRLSENSOR"/>
</dbReference>
<evidence type="ECO:0000256" key="4">
    <source>
        <dbReference type="ARBA" id="ARBA00023015"/>
    </source>
</evidence>
<dbReference type="FunFam" id="1.10.287.130:FF:000045">
    <property type="entry name" value="Two-component system sensor histidine kinase/response regulator"/>
    <property type="match status" value="1"/>
</dbReference>
<accession>A0A4R0N966</accession>
<dbReference type="InterPro" id="IPR036890">
    <property type="entry name" value="HATPase_C_sf"/>
</dbReference>
<dbReference type="PANTHER" id="PTHR43547">
    <property type="entry name" value="TWO-COMPONENT HISTIDINE KINASE"/>
    <property type="match status" value="1"/>
</dbReference>
<dbReference type="Pfam" id="PF00072">
    <property type="entry name" value="Response_reg"/>
    <property type="match status" value="1"/>
</dbReference>
<dbReference type="Gene3D" id="1.10.10.60">
    <property type="entry name" value="Homeodomain-like"/>
    <property type="match status" value="2"/>
</dbReference>
<comment type="caution">
    <text evidence="11">The sequence shown here is derived from an EMBL/GenBank/DDBJ whole genome shotgun (WGS) entry which is preliminary data.</text>
</comment>
<dbReference type="SMART" id="SM00342">
    <property type="entry name" value="HTH_ARAC"/>
    <property type="match status" value="1"/>
</dbReference>
<dbReference type="SMART" id="SM00448">
    <property type="entry name" value="REC"/>
    <property type="match status" value="1"/>
</dbReference>
<dbReference type="GO" id="GO:0000155">
    <property type="term" value="F:phosphorelay sensor kinase activity"/>
    <property type="evidence" value="ECO:0007669"/>
    <property type="project" value="InterPro"/>
</dbReference>
<evidence type="ECO:0000256" key="2">
    <source>
        <dbReference type="ARBA" id="ARBA00012438"/>
    </source>
</evidence>
<feature type="domain" description="HTH araC/xylS-type" evidence="8">
    <location>
        <begin position="1385"/>
        <end position="1484"/>
    </location>
</feature>
<dbReference type="Gene3D" id="2.130.10.10">
    <property type="entry name" value="YVTN repeat-like/Quinoprotein amine dehydrogenase"/>
    <property type="match status" value="3"/>
</dbReference>
<dbReference type="EC" id="2.7.13.3" evidence="2"/>
<proteinExistence type="predicted"/>
<dbReference type="CDD" id="cd00082">
    <property type="entry name" value="HisKA"/>
    <property type="match status" value="1"/>
</dbReference>
<dbReference type="InterPro" id="IPR018060">
    <property type="entry name" value="HTH_AraC"/>
</dbReference>
<evidence type="ECO:0000256" key="3">
    <source>
        <dbReference type="ARBA" id="ARBA00022553"/>
    </source>
</evidence>
<dbReference type="InterPro" id="IPR001789">
    <property type="entry name" value="Sig_transdc_resp-reg_receiver"/>
</dbReference>
<dbReference type="Proteomes" id="UP000291117">
    <property type="component" value="Unassembled WGS sequence"/>
</dbReference>
<evidence type="ECO:0000256" key="5">
    <source>
        <dbReference type="ARBA" id="ARBA00023163"/>
    </source>
</evidence>
<dbReference type="Pfam" id="PF02518">
    <property type="entry name" value="HATPase_c"/>
    <property type="match status" value="1"/>
</dbReference>
<dbReference type="EMBL" id="SJSM01000005">
    <property type="protein sequence ID" value="TCC96595.1"/>
    <property type="molecule type" value="Genomic_DNA"/>
</dbReference>
<dbReference type="PROSITE" id="PS50109">
    <property type="entry name" value="HIS_KIN"/>
    <property type="match status" value="1"/>
</dbReference>
<feature type="domain" description="Histidine kinase" evidence="9">
    <location>
        <begin position="978"/>
        <end position="1196"/>
    </location>
</feature>
<dbReference type="InterPro" id="IPR003661">
    <property type="entry name" value="HisK_dim/P_dom"/>
</dbReference>
<dbReference type="InterPro" id="IPR013783">
    <property type="entry name" value="Ig-like_fold"/>
</dbReference>
<dbReference type="GO" id="GO:0043565">
    <property type="term" value="F:sequence-specific DNA binding"/>
    <property type="evidence" value="ECO:0007669"/>
    <property type="project" value="InterPro"/>
</dbReference>
<dbReference type="InterPro" id="IPR015943">
    <property type="entry name" value="WD40/YVTN_repeat-like_dom_sf"/>
</dbReference>
<evidence type="ECO:0000313" key="12">
    <source>
        <dbReference type="Proteomes" id="UP000291117"/>
    </source>
</evidence>
<dbReference type="Pfam" id="PF00512">
    <property type="entry name" value="HisKA"/>
    <property type="match status" value="1"/>
</dbReference>
<name>A0A4R0N966_9SPHI</name>
<dbReference type="SMART" id="SM00387">
    <property type="entry name" value="HATPase_c"/>
    <property type="match status" value="1"/>
</dbReference>
<dbReference type="Pfam" id="PF07494">
    <property type="entry name" value="Reg_prop"/>
    <property type="match status" value="3"/>
</dbReference>
<dbReference type="InterPro" id="IPR004358">
    <property type="entry name" value="Sig_transdc_His_kin-like_C"/>
</dbReference>
<dbReference type="PANTHER" id="PTHR43547:SF2">
    <property type="entry name" value="HYBRID SIGNAL TRANSDUCTION HISTIDINE KINASE C"/>
    <property type="match status" value="1"/>
</dbReference>
<keyword evidence="7" id="KW-0472">Membrane</keyword>
<feature type="transmembrane region" description="Helical" evidence="7">
    <location>
        <begin position="931"/>
        <end position="952"/>
    </location>
</feature>
<keyword evidence="12" id="KW-1185">Reference proteome</keyword>
<dbReference type="SUPFAM" id="SSF46689">
    <property type="entry name" value="Homeodomain-like"/>
    <property type="match status" value="1"/>
</dbReference>
<keyword evidence="11" id="KW-0808">Transferase</keyword>
<keyword evidence="5" id="KW-0804">Transcription</keyword>
<dbReference type="CDD" id="cd17574">
    <property type="entry name" value="REC_OmpR"/>
    <property type="match status" value="1"/>
</dbReference>
<feature type="domain" description="Response regulatory" evidence="10">
    <location>
        <begin position="1237"/>
        <end position="1352"/>
    </location>
</feature>
<dbReference type="SUPFAM" id="SSF55874">
    <property type="entry name" value="ATPase domain of HSP90 chaperone/DNA topoisomerase II/histidine kinase"/>
    <property type="match status" value="1"/>
</dbReference>
<evidence type="ECO:0000256" key="1">
    <source>
        <dbReference type="ARBA" id="ARBA00000085"/>
    </source>
</evidence>
<dbReference type="SMART" id="SM00388">
    <property type="entry name" value="HisKA"/>
    <property type="match status" value="1"/>
</dbReference>
<keyword evidence="3 6" id="KW-0597">Phosphoprotein</keyword>
<dbReference type="Pfam" id="PF07495">
    <property type="entry name" value="Y_Y_Y"/>
    <property type="match status" value="1"/>
</dbReference>
<dbReference type="Gene3D" id="2.60.40.10">
    <property type="entry name" value="Immunoglobulins"/>
    <property type="match status" value="1"/>
</dbReference>
<dbReference type="PROSITE" id="PS50110">
    <property type="entry name" value="RESPONSE_REGULATORY"/>
    <property type="match status" value="1"/>
</dbReference>
<dbReference type="GO" id="GO:0003700">
    <property type="term" value="F:DNA-binding transcription factor activity"/>
    <property type="evidence" value="ECO:0007669"/>
    <property type="project" value="InterPro"/>
</dbReference>
<dbReference type="InterPro" id="IPR009057">
    <property type="entry name" value="Homeodomain-like_sf"/>
</dbReference>
<keyword evidence="7" id="KW-0812">Transmembrane</keyword>
<gene>
    <name evidence="11" type="ORF">EZ444_11525</name>
</gene>
<evidence type="ECO:0000259" key="10">
    <source>
        <dbReference type="PROSITE" id="PS50110"/>
    </source>
</evidence>
<dbReference type="Gene3D" id="3.40.50.2300">
    <property type="match status" value="1"/>
</dbReference>
<comment type="catalytic activity">
    <reaction evidence="1">
        <text>ATP + protein L-histidine = ADP + protein N-phospho-L-histidine.</text>
        <dbReference type="EC" id="2.7.13.3"/>
    </reaction>
</comment>
<evidence type="ECO:0000256" key="6">
    <source>
        <dbReference type="PROSITE-ProRule" id="PRU00169"/>
    </source>
</evidence>
<dbReference type="PROSITE" id="PS01124">
    <property type="entry name" value="HTH_ARAC_FAMILY_2"/>
    <property type="match status" value="1"/>
</dbReference>
<dbReference type="OrthoDB" id="9809670at2"/>
<keyword evidence="11" id="KW-0418">Kinase</keyword>
<dbReference type="InterPro" id="IPR036097">
    <property type="entry name" value="HisK_dim/P_sf"/>
</dbReference>
<protein>
    <recommendedName>
        <fullName evidence="2">histidine kinase</fullName>
        <ecNumber evidence="2">2.7.13.3</ecNumber>
    </recommendedName>
</protein>
<evidence type="ECO:0000313" key="11">
    <source>
        <dbReference type="EMBL" id="TCC96595.1"/>
    </source>
</evidence>
<dbReference type="InterPro" id="IPR005467">
    <property type="entry name" value="His_kinase_dom"/>
</dbReference>
<dbReference type="InterPro" id="IPR003594">
    <property type="entry name" value="HATPase_dom"/>
</dbReference>
<dbReference type="SUPFAM" id="SSF52172">
    <property type="entry name" value="CheY-like"/>
    <property type="match status" value="1"/>
</dbReference>
<dbReference type="InterPro" id="IPR011110">
    <property type="entry name" value="Reg_prop"/>
</dbReference>
<dbReference type="FunFam" id="2.60.40.10:FF:000791">
    <property type="entry name" value="Two-component system sensor histidine kinase/response regulator"/>
    <property type="match status" value="1"/>
</dbReference>
<dbReference type="Gene3D" id="1.10.287.130">
    <property type="match status" value="1"/>
</dbReference>
<keyword evidence="7" id="KW-1133">Transmembrane helix</keyword>
<dbReference type="SUPFAM" id="SSF47384">
    <property type="entry name" value="Homodimeric domain of signal transducing histidine kinase"/>
    <property type="match status" value="1"/>
</dbReference>
<dbReference type="SUPFAM" id="SSF63829">
    <property type="entry name" value="Calcium-dependent phosphotriesterase"/>
    <property type="match status" value="1"/>
</dbReference>
<dbReference type="InterPro" id="IPR011123">
    <property type="entry name" value="Y_Y_Y"/>
</dbReference>
<sequence>MFWFFCLANISSKKDFIRLLELNSRNILYIQLHNLIVMCLLRVILFTLVIFGWTPLSQAQINCKVTRYTSEDGLSHDRTNVIVQDQDGYIWIGGWGGINRFDGRNFSSFKYGPGDIAAAVRTSRIERIIDDGEGNLWLKGLDKRIYCFVKKSEKFSSLKELNLGESNIQATEIYYLRPGLVGITMRGMGGHIISTKHDKLRAVPFNTKAKAGGKIGSDSVRFIFSDQHNQIWLGTHRGVYGVKTNENGRYGRIRLTNQLLSSLNFTSFSEDESSIYLATLSGHLVTINKISHNVLVKKITTDAIVGLKKSKKNALLFCTTNKGSLLTVNDKAELVNDTRIDEKINASTIFEDRSGNLWIESGKRGVIRYVPGTGKFNWFQNRADGINNGLQKYNIFEDDLGRIWVNMKGGGFGYFDEPKMVISGAYLAEGESVNGMFPDMVNNCLYDRFGVIWLATHKGIVEITPPNSDFSPQLVTENSNRLANQVRGITTDHFGRTWMGTKKGRIFLYKNGGLQPNPIENLPKNGLGSIYAILEDHKGTIWIGTKGHGLFKADPISTEGTSYRLSHFEHNPSDKNSLGSNKIVALFEDQSKRVWLGTFERGLDLATEENGITAFVHVGQHMKETAEFCKIRSITADADHNLWVGTTNGLMILRPNGISDVPQKVKFYVNKETDPNSLGANDVQHIFYDGKEEMWLSTSGGGLCKANYADPLKSIKFKNYNSTAGLLSNHVLSAQQDKNGKIWLATQTGLSRFDPTKGTFRNYREEDGVFVATFSEGTVTASPNGEITFGTEKGFLKFDPLNLNEKQRSSRIIFHNLLINNQSVNVGDVGSVLQVGIDKVDKLQLKYDQNTISIGFGMLDFRDGLKRQLLYRLKGFDNNWHFSGNQHRATYTNLPPGEYIFEVKNLKNDYYLNETTKELEINVQPPFWRTWWAYLFYAILLSGAIIVIFRIIRTILRLRQSVAIEREVAALKVDFFTQVSHELRTPLTLILNPIKAIMETEQLSVKGSQYIQMIHRNAGRLTRFMDQWLDLRKIQSGKGELHYQIVELIGFIRKFPDYFKGADTEKNISFAIQCEFDELYVQIDPEKVDVMVYNLLANAYKFSNEGGLIEIFIKVDNHHNFSIAISDRGIGLPPDQLEEVFVLYHIDNRKETNAIKGIGIGLALVKEIAELHNGTVAANNNEHGGLTVEVILPLKGNVLENVTNDIGWKAQETAVPAADLNSLYTEELMTDSSLYPVLLLVEDSYELRAFLTKELGAHFTVICENDGLAGFTTATKILPDLILSDVMMPVMDGIEMLDKLKNDQRTSHIPIVLLSARASIESKLEGLRYGADHYFTKPFNKEMLITAMQSLIKQRRKMFSQIKDKVVDLLPGQVVITSKDEIFLKNVIKIVEENMANPDFTIEALADQVAMGRTAFYSKFRSLAGVTAVDFVRDMRLARAKQLFDAGEERISMVAFEVGFNNPKYFSTCFKEKYNTSPTQYVKHLTHS</sequence>
<dbReference type="InterPro" id="IPR011006">
    <property type="entry name" value="CheY-like_superfamily"/>
</dbReference>
<dbReference type="Gene3D" id="3.30.565.10">
    <property type="entry name" value="Histidine kinase-like ATPase, C-terminal domain"/>
    <property type="match status" value="1"/>
</dbReference>